<evidence type="ECO:0000313" key="3">
    <source>
        <dbReference type="Proteomes" id="UP001054945"/>
    </source>
</evidence>
<dbReference type="Proteomes" id="UP001054945">
    <property type="component" value="Unassembled WGS sequence"/>
</dbReference>
<sequence length="208" mass="23101">MPSFSELRPVEVEPCVASCPPPHPPREREPEKMKIVEEEVDASFYSWNTEKFSPCTASCSGGVHTSIVRCLRLPDEAEVSPQLCDQGLKPEPLTKSAMSNPVQSFTGGTSPTLETVPKTIVEDRSLEQVLTFLRWRIPDQEASLRENPGATQPSHPVATLQVPEDKAQSNKEVQSQTLSPTSENDDNNYNDDYNNDNNNCQTNSGRRD</sequence>
<evidence type="ECO:0000313" key="2">
    <source>
        <dbReference type="EMBL" id="GIY25504.1"/>
    </source>
</evidence>
<reference evidence="2 3" key="1">
    <citation type="submission" date="2021-06" db="EMBL/GenBank/DDBJ databases">
        <title>Caerostris extrusa draft genome.</title>
        <authorList>
            <person name="Kono N."/>
            <person name="Arakawa K."/>
        </authorList>
    </citation>
    <scope>NUCLEOTIDE SEQUENCE [LARGE SCALE GENOMIC DNA]</scope>
</reference>
<protein>
    <submittedName>
        <fullName evidence="2">Protein madd-4</fullName>
    </submittedName>
</protein>
<proteinExistence type="predicted"/>
<name>A0AAV4RV55_CAEEX</name>
<evidence type="ECO:0000256" key="1">
    <source>
        <dbReference type="SAM" id="MobiDB-lite"/>
    </source>
</evidence>
<feature type="region of interest" description="Disordered" evidence="1">
    <location>
        <begin position="144"/>
        <end position="208"/>
    </location>
</feature>
<feature type="compositionally biased region" description="Low complexity" evidence="1">
    <location>
        <begin position="190"/>
        <end position="199"/>
    </location>
</feature>
<gene>
    <name evidence="2" type="primary">madd-4_3</name>
    <name evidence="2" type="ORF">CEXT_327231</name>
</gene>
<feature type="region of interest" description="Disordered" evidence="1">
    <location>
        <begin position="91"/>
        <end position="111"/>
    </location>
</feature>
<dbReference type="InterPro" id="IPR036383">
    <property type="entry name" value="TSP1_rpt_sf"/>
</dbReference>
<dbReference type="SUPFAM" id="SSF82895">
    <property type="entry name" value="TSP-1 type 1 repeat"/>
    <property type="match status" value="1"/>
</dbReference>
<feature type="compositionally biased region" description="Polar residues" evidence="1">
    <location>
        <begin position="96"/>
        <end position="111"/>
    </location>
</feature>
<organism evidence="2 3">
    <name type="scientific">Caerostris extrusa</name>
    <name type="common">Bark spider</name>
    <name type="synonym">Caerostris bankana</name>
    <dbReference type="NCBI Taxonomy" id="172846"/>
    <lineage>
        <taxon>Eukaryota</taxon>
        <taxon>Metazoa</taxon>
        <taxon>Ecdysozoa</taxon>
        <taxon>Arthropoda</taxon>
        <taxon>Chelicerata</taxon>
        <taxon>Arachnida</taxon>
        <taxon>Araneae</taxon>
        <taxon>Araneomorphae</taxon>
        <taxon>Entelegynae</taxon>
        <taxon>Araneoidea</taxon>
        <taxon>Araneidae</taxon>
        <taxon>Caerostris</taxon>
    </lineage>
</organism>
<dbReference type="EMBL" id="BPLR01008553">
    <property type="protein sequence ID" value="GIY25504.1"/>
    <property type="molecule type" value="Genomic_DNA"/>
</dbReference>
<comment type="caution">
    <text evidence="2">The sequence shown here is derived from an EMBL/GenBank/DDBJ whole genome shotgun (WGS) entry which is preliminary data.</text>
</comment>
<feature type="compositionally biased region" description="Polar residues" evidence="1">
    <location>
        <begin position="170"/>
        <end position="182"/>
    </location>
</feature>
<accession>A0AAV4RV55</accession>
<dbReference type="Pfam" id="PF19030">
    <property type="entry name" value="TSP1_ADAMTS"/>
    <property type="match status" value="1"/>
</dbReference>
<keyword evidence="3" id="KW-1185">Reference proteome</keyword>
<dbReference type="AlphaFoldDB" id="A0AAV4RV55"/>